<accession>A0A7W6KQ07</accession>
<organism evidence="2 3">
    <name type="scientific">Martelella radicis</name>
    <dbReference type="NCBI Taxonomy" id="1397476"/>
    <lineage>
        <taxon>Bacteria</taxon>
        <taxon>Pseudomonadati</taxon>
        <taxon>Pseudomonadota</taxon>
        <taxon>Alphaproteobacteria</taxon>
        <taxon>Hyphomicrobiales</taxon>
        <taxon>Aurantimonadaceae</taxon>
        <taxon>Martelella</taxon>
    </lineage>
</organism>
<feature type="transmembrane region" description="Helical" evidence="1">
    <location>
        <begin position="65"/>
        <end position="89"/>
    </location>
</feature>
<reference evidence="2 3" key="1">
    <citation type="submission" date="2020-08" db="EMBL/GenBank/DDBJ databases">
        <title>Genomic Encyclopedia of Type Strains, Phase IV (KMG-IV): sequencing the most valuable type-strain genomes for metagenomic binning, comparative biology and taxonomic classification.</title>
        <authorList>
            <person name="Goeker M."/>
        </authorList>
    </citation>
    <scope>NUCLEOTIDE SEQUENCE [LARGE SCALE GENOMIC DNA]</scope>
    <source>
        <strain evidence="2 3">DSM 28101</strain>
    </source>
</reference>
<gene>
    <name evidence="2" type="ORF">GGR30_003914</name>
</gene>
<protein>
    <submittedName>
        <fullName evidence="2">Uncharacterized protein</fullName>
    </submittedName>
</protein>
<name>A0A7W6KQ07_9HYPH</name>
<comment type="caution">
    <text evidence="2">The sequence shown here is derived from an EMBL/GenBank/DDBJ whole genome shotgun (WGS) entry which is preliminary data.</text>
</comment>
<sequence length="101" mass="10895">MNRTANNRPDTAQSLSNKVISNGIAAYLTAGVAPGIIDLTGPWAVRYFTGIYGQDVEGLVWVCHSILTAGLVFLGLSRSISIMLSLIGISFARYGWRFMAV</sequence>
<keyword evidence="3" id="KW-1185">Reference proteome</keyword>
<dbReference type="AlphaFoldDB" id="A0A7W6KQ07"/>
<feature type="transmembrane region" description="Helical" evidence="1">
    <location>
        <begin position="24"/>
        <end position="45"/>
    </location>
</feature>
<evidence type="ECO:0000256" key="1">
    <source>
        <dbReference type="SAM" id="Phobius"/>
    </source>
</evidence>
<proteinExistence type="predicted"/>
<dbReference type="RefSeq" id="WP_183489923.1">
    <property type="nucleotide sequence ID" value="NZ_JACIDZ010000015.1"/>
</dbReference>
<keyword evidence="1" id="KW-0812">Transmembrane</keyword>
<keyword evidence="1" id="KW-0472">Membrane</keyword>
<evidence type="ECO:0000313" key="3">
    <source>
        <dbReference type="Proteomes" id="UP000530571"/>
    </source>
</evidence>
<dbReference type="EMBL" id="JACIDZ010000015">
    <property type="protein sequence ID" value="MBB4123965.1"/>
    <property type="molecule type" value="Genomic_DNA"/>
</dbReference>
<evidence type="ECO:0000313" key="2">
    <source>
        <dbReference type="EMBL" id="MBB4123965.1"/>
    </source>
</evidence>
<keyword evidence="1" id="KW-1133">Transmembrane helix</keyword>
<dbReference type="Proteomes" id="UP000530571">
    <property type="component" value="Unassembled WGS sequence"/>
</dbReference>